<dbReference type="AlphaFoldDB" id="A0A9X1U4F4"/>
<keyword evidence="4" id="KW-0564">Palmitate</keyword>
<feature type="signal peptide" evidence="6">
    <location>
        <begin position="1"/>
        <end position="24"/>
    </location>
</feature>
<reference evidence="7" key="1">
    <citation type="submission" date="2021-09" db="EMBL/GenBank/DDBJ databases">
        <title>Genome of Aequorivita sp. strain F64183.</title>
        <authorList>
            <person name="Wang Y."/>
        </authorList>
    </citation>
    <scope>NUCLEOTIDE SEQUENCE</scope>
    <source>
        <strain evidence="7">F64183</strain>
    </source>
</reference>
<dbReference type="GO" id="GO:0030288">
    <property type="term" value="C:outer membrane-bounded periplasmic space"/>
    <property type="evidence" value="ECO:0007669"/>
    <property type="project" value="InterPro"/>
</dbReference>
<dbReference type="Gene3D" id="3.40.50.10610">
    <property type="entry name" value="ABC-type transport auxiliary lipoprotein component"/>
    <property type="match status" value="2"/>
</dbReference>
<keyword evidence="1" id="KW-1003">Cell membrane</keyword>
<dbReference type="Proteomes" id="UP001139462">
    <property type="component" value="Unassembled WGS sequence"/>
</dbReference>
<evidence type="ECO:0000313" key="8">
    <source>
        <dbReference type="Proteomes" id="UP001139462"/>
    </source>
</evidence>
<evidence type="ECO:0000256" key="2">
    <source>
        <dbReference type="ARBA" id="ARBA00022729"/>
    </source>
</evidence>
<evidence type="ECO:0000256" key="6">
    <source>
        <dbReference type="SAM" id="SignalP"/>
    </source>
</evidence>
<name>A0A9X1U4F4_9FLAO</name>
<keyword evidence="8" id="KW-1185">Reference proteome</keyword>
<organism evidence="7 8">
    <name type="scientific">Aequorivita xiaoshiensis</name>
    <dbReference type="NCBI Taxonomy" id="2874476"/>
    <lineage>
        <taxon>Bacteria</taxon>
        <taxon>Pseudomonadati</taxon>
        <taxon>Bacteroidota</taxon>
        <taxon>Flavobacteriia</taxon>
        <taxon>Flavobacteriales</taxon>
        <taxon>Flavobacteriaceae</taxon>
        <taxon>Aequorivita</taxon>
    </lineage>
</organism>
<dbReference type="Pfam" id="PF03783">
    <property type="entry name" value="CsgG"/>
    <property type="match status" value="1"/>
</dbReference>
<accession>A0A9X1U4F4</accession>
<proteinExistence type="predicted"/>
<dbReference type="InterPro" id="IPR011250">
    <property type="entry name" value="OMP/PagP_B-barrel"/>
</dbReference>
<evidence type="ECO:0000256" key="3">
    <source>
        <dbReference type="ARBA" id="ARBA00023136"/>
    </source>
</evidence>
<comment type="caution">
    <text evidence="7">The sequence shown here is derived from an EMBL/GenBank/DDBJ whole genome shotgun (WGS) entry which is preliminary data.</text>
</comment>
<dbReference type="PANTHER" id="PTHR41164">
    <property type="entry name" value="CURLI PRODUCTION ASSEMBLY/TRANSPORT COMPONENT CSGG"/>
    <property type="match status" value="1"/>
</dbReference>
<sequence length="481" mass="54779">MKNTLTKFCIVALSLFFWGCGAYFNQPLGPQEARIGEITKQTKTLYTLPEPEEAIIAGVYNFKDQTGQYKNIENGSTFSTAITQGATTILIKALEDSKWFRPIERENISNLLNERQIIRSTREEHRRVNDNSPTRLPPLLFAGVLLEGGVVSYDSNILTGGAGAKYFGVGGSTQYRQDRITVYLRAVSTNTGEVLKTVYVSKTVLSQAVDVSLFKYVNFQRLLEVETGFTKNEPAQMAVQEAIEKSVEMLIIEGIKDKLWSTKEGVEKNKEIVDAYLLEKEVEESTGLYERRYLENNYNSQFNFNAGMALVDGDYSTGILDYKFGFIYKYSIIPELRVATDFQFFRLNSTPEINHWWLTQGLNVEYNMLPNDRLSPIFYAGPGILLFADDSPIGHLQRWDSFFNLKFGAGLEYRVSPRVSFVLNGEWDVTFSDKIDNLPHGRRDDFYYTMSLGLSYHFGSSRSKKKIYNKGEQLEISPLNN</sequence>
<gene>
    <name evidence="7" type="ORF">K8344_06985</name>
</gene>
<dbReference type="InterPro" id="IPR005534">
    <property type="entry name" value="Curli_assmbl/transp-comp_CsgG"/>
</dbReference>
<feature type="chain" id="PRO_5040929999" evidence="6">
    <location>
        <begin position="25"/>
        <end position="481"/>
    </location>
</feature>
<keyword evidence="2 6" id="KW-0732">Signal</keyword>
<dbReference type="EMBL" id="JAIRBB010000004">
    <property type="protein sequence ID" value="MCG2430860.1"/>
    <property type="molecule type" value="Genomic_DNA"/>
</dbReference>
<dbReference type="Gene3D" id="2.40.160.20">
    <property type="match status" value="1"/>
</dbReference>
<dbReference type="PANTHER" id="PTHR41164:SF1">
    <property type="entry name" value="CURLI PRODUCTION ASSEMBLY_TRANSPORT COMPONENT CSGG"/>
    <property type="match status" value="1"/>
</dbReference>
<protein>
    <submittedName>
        <fullName evidence="7">Outer membrane beta-barrel protein</fullName>
    </submittedName>
</protein>
<keyword evidence="5" id="KW-0449">Lipoprotein</keyword>
<dbReference type="SUPFAM" id="SSF56925">
    <property type="entry name" value="OMPA-like"/>
    <property type="match status" value="1"/>
</dbReference>
<evidence type="ECO:0000256" key="5">
    <source>
        <dbReference type="ARBA" id="ARBA00023288"/>
    </source>
</evidence>
<dbReference type="RefSeq" id="WP_237608024.1">
    <property type="nucleotide sequence ID" value="NZ_JAIRBB010000004.1"/>
</dbReference>
<evidence type="ECO:0000313" key="7">
    <source>
        <dbReference type="EMBL" id="MCG2430860.1"/>
    </source>
</evidence>
<evidence type="ECO:0000256" key="4">
    <source>
        <dbReference type="ARBA" id="ARBA00023139"/>
    </source>
</evidence>
<evidence type="ECO:0000256" key="1">
    <source>
        <dbReference type="ARBA" id="ARBA00022475"/>
    </source>
</evidence>
<keyword evidence="3" id="KW-0472">Membrane</keyword>